<dbReference type="InterPro" id="IPR000210">
    <property type="entry name" value="BTB/POZ_dom"/>
</dbReference>
<reference evidence="2" key="1">
    <citation type="submission" date="2014-09" db="EMBL/GenBank/DDBJ databases">
        <title>Genome sequence of the luminous mushroom Mycena chlorophos for searching fungal bioluminescence genes.</title>
        <authorList>
            <person name="Tanaka Y."/>
            <person name="Kasuga D."/>
            <person name="Oba Y."/>
            <person name="Hase S."/>
            <person name="Sato K."/>
            <person name="Oba Y."/>
            <person name="Sakakibara Y."/>
        </authorList>
    </citation>
    <scope>NUCLEOTIDE SEQUENCE</scope>
</reference>
<proteinExistence type="predicted"/>
<accession>A0ABQ0M9E0</accession>
<organism evidence="2 3">
    <name type="scientific">Mycena chlorophos</name>
    <name type="common">Agaric fungus</name>
    <name type="synonym">Agaricus chlorophos</name>
    <dbReference type="NCBI Taxonomy" id="658473"/>
    <lineage>
        <taxon>Eukaryota</taxon>
        <taxon>Fungi</taxon>
        <taxon>Dikarya</taxon>
        <taxon>Basidiomycota</taxon>
        <taxon>Agaricomycotina</taxon>
        <taxon>Agaricomycetes</taxon>
        <taxon>Agaricomycetidae</taxon>
        <taxon>Agaricales</taxon>
        <taxon>Marasmiineae</taxon>
        <taxon>Mycenaceae</taxon>
        <taxon>Mycena</taxon>
    </lineage>
</organism>
<dbReference type="PROSITE" id="PS50097">
    <property type="entry name" value="BTB"/>
    <property type="match status" value="1"/>
</dbReference>
<evidence type="ECO:0000259" key="1">
    <source>
        <dbReference type="PROSITE" id="PS50097"/>
    </source>
</evidence>
<dbReference type="EMBL" id="DF849908">
    <property type="protein sequence ID" value="GAT59862.1"/>
    <property type="molecule type" value="Genomic_DNA"/>
</dbReference>
<keyword evidence="3" id="KW-1185">Reference proteome</keyword>
<feature type="domain" description="BTB" evidence="1">
    <location>
        <begin position="25"/>
        <end position="91"/>
    </location>
</feature>
<evidence type="ECO:0000313" key="2">
    <source>
        <dbReference type="EMBL" id="GAT59862.1"/>
    </source>
</evidence>
<dbReference type="InterPro" id="IPR011333">
    <property type="entry name" value="SKP1/BTB/POZ_sf"/>
</dbReference>
<gene>
    <name evidence="2" type="ORF">MCHLO_16092</name>
</gene>
<dbReference type="Proteomes" id="UP000815677">
    <property type="component" value="Unassembled WGS sequence"/>
</dbReference>
<name>A0ABQ0M9E0_MYCCL</name>
<protein>
    <recommendedName>
        <fullName evidence="1">BTB domain-containing protein</fullName>
    </recommendedName>
</protein>
<dbReference type="Gene3D" id="3.30.710.10">
    <property type="entry name" value="Potassium Channel Kv1.1, Chain A"/>
    <property type="match status" value="1"/>
</dbReference>
<sequence length="284" mass="32034">MASPPVEVSTPQQPVKDEKYYFEKGDCTFLVQGVLLKLTRFQLSRDPQSFFAVLFADANGDASEVIELDDSVEDFRALCWAIYSGPIEMYNACTVPSTVEVKTYLRVIDIAHKYVLPEYETWAWLMSRGSGSALDDHLRGCSEAELEHMLDLSVRCESSVPDLVNLVEATWVACARNGSVSCERALTVGNTHNRRQIQAAAYLHLHNQLVNGDDVPTADGDFSYLGLSKPHLRRLLFGHAKMSSYHISAVGSHMRKKSRVYVEDTQLEYEARFFLEPRVDDFLL</sequence>
<evidence type="ECO:0000313" key="3">
    <source>
        <dbReference type="Proteomes" id="UP000815677"/>
    </source>
</evidence>